<keyword evidence="6 7" id="KW-0539">Nucleus</keyword>
<dbReference type="GO" id="GO:0005737">
    <property type="term" value="C:cytoplasm"/>
    <property type="evidence" value="ECO:0007669"/>
    <property type="project" value="UniProtKB-SubCell"/>
</dbReference>
<organism evidence="9">
    <name type="scientific">Ornithodoros turicata</name>
    <dbReference type="NCBI Taxonomy" id="34597"/>
    <lineage>
        <taxon>Eukaryota</taxon>
        <taxon>Metazoa</taxon>
        <taxon>Ecdysozoa</taxon>
        <taxon>Arthropoda</taxon>
        <taxon>Chelicerata</taxon>
        <taxon>Arachnida</taxon>
        <taxon>Acari</taxon>
        <taxon>Parasitiformes</taxon>
        <taxon>Ixodida</taxon>
        <taxon>Ixodoidea</taxon>
        <taxon>Argasidae</taxon>
        <taxon>Ornithodorinae</taxon>
        <taxon>Ornithodoros</taxon>
    </lineage>
</organism>
<evidence type="ECO:0000313" key="9">
    <source>
        <dbReference type="EMBL" id="MBY07942.1"/>
    </source>
</evidence>
<keyword evidence="7" id="KW-0238">DNA-binding</keyword>
<evidence type="ECO:0000256" key="4">
    <source>
        <dbReference type="ARBA" id="ARBA00022552"/>
    </source>
</evidence>
<evidence type="ECO:0000256" key="7">
    <source>
        <dbReference type="RuleBase" id="RU368003"/>
    </source>
</evidence>
<keyword evidence="9" id="KW-0675">Receptor</keyword>
<evidence type="ECO:0000256" key="8">
    <source>
        <dbReference type="SAM" id="MobiDB-lite"/>
    </source>
</evidence>
<dbReference type="Pfam" id="PF04000">
    <property type="entry name" value="Sas10_Utp3"/>
    <property type="match status" value="1"/>
</dbReference>
<feature type="compositionally biased region" description="Basic and acidic residues" evidence="8">
    <location>
        <begin position="129"/>
        <end position="138"/>
    </location>
</feature>
<keyword evidence="7" id="KW-0963">Cytoplasm</keyword>
<dbReference type="GO" id="GO:0000460">
    <property type="term" value="P:maturation of 5.8S rRNA"/>
    <property type="evidence" value="ECO:0007669"/>
    <property type="project" value="TreeGrafter"/>
</dbReference>
<dbReference type="InterPro" id="IPR011082">
    <property type="entry name" value="Exosome-assoc_fac/DNA_repair"/>
</dbReference>
<accession>A0A2R5LEL4</accession>
<evidence type="ECO:0000256" key="6">
    <source>
        <dbReference type="ARBA" id="ARBA00023242"/>
    </source>
</evidence>
<protein>
    <recommendedName>
        <fullName evidence="3 7">Nuclear nucleic acid-binding protein C1D</fullName>
    </recommendedName>
</protein>
<comment type="subcellular location">
    <subcellularLocation>
        <location evidence="7">Cytoplasm</location>
    </subcellularLocation>
    <subcellularLocation>
        <location evidence="7">Nucleus</location>
        <location evidence="7">Nucleolus</location>
    </subcellularLocation>
    <subcellularLocation>
        <location evidence="1 7">Nucleus</location>
    </subcellularLocation>
</comment>
<dbReference type="AlphaFoldDB" id="A0A2R5LEL4"/>
<sequence length="166" mass="18890">MAAITIEESSHSSDFPAELKERAQHFHNSLKKVRQILEPLLASSLEDATKELTPLDKARLDLSILYAMNSLFWTYLTTVGEDPKEHGIRKELDRIKEYMMRAKQIADKAKMPRLDQGAAGRFVRSSLWEPKDKGESGRENASSIQKTPQKRSIAADAPPRSTRRKR</sequence>
<dbReference type="GO" id="GO:0003723">
    <property type="term" value="F:RNA binding"/>
    <property type="evidence" value="ECO:0007669"/>
    <property type="project" value="UniProtKB-UniRule"/>
</dbReference>
<dbReference type="EMBL" id="GGLE01003816">
    <property type="protein sequence ID" value="MBY07942.1"/>
    <property type="molecule type" value="Transcribed_RNA"/>
</dbReference>
<keyword evidence="4 7" id="KW-0698">rRNA processing</keyword>
<name>A0A2R5LEL4_9ACAR</name>
<dbReference type="GO" id="GO:0005730">
    <property type="term" value="C:nucleolus"/>
    <property type="evidence" value="ECO:0007669"/>
    <property type="project" value="UniProtKB-SubCell"/>
</dbReference>
<evidence type="ECO:0000256" key="3">
    <source>
        <dbReference type="ARBA" id="ARBA00015212"/>
    </source>
</evidence>
<reference evidence="9" key="1">
    <citation type="submission" date="2018-03" db="EMBL/GenBank/DDBJ databases">
        <title>The relapsing fever spirochete Borrelia turicatae persists in the highly oxidative environment of its soft-bodied tick vector.</title>
        <authorList>
            <person name="Bourret T.J."/>
            <person name="Boyle W.K."/>
            <person name="Valenzuela J.G."/>
            <person name="Oliveira F."/>
            <person name="Lopez J.E."/>
        </authorList>
    </citation>
    <scope>NUCLEOTIDE SEQUENCE</scope>
    <source>
        <strain evidence="9">Kansas strain/isolate</strain>
        <tissue evidence="9">Salivary glands</tissue>
    </source>
</reference>
<dbReference type="GO" id="GO:0000178">
    <property type="term" value="C:exosome (RNase complex)"/>
    <property type="evidence" value="ECO:0007669"/>
    <property type="project" value="TreeGrafter"/>
</dbReference>
<evidence type="ECO:0000256" key="5">
    <source>
        <dbReference type="ARBA" id="ARBA00022884"/>
    </source>
</evidence>
<dbReference type="InterPro" id="IPR007146">
    <property type="entry name" value="Sas10/Utp3/C1D"/>
</dbReference>
<comment type="subunit">
    <text evidence="7">Monomer and homodimer.</text>
</comment>
<dbReference type="GO" id="GO:0010468">
    <property type="term" value="P:regulation of gene expression"/>
    <property type="evidence" value="ECO:0007669"/>
    <property type="project" value="TreeGrafter"/>
</dbReference>
<feature type="region of interest" description="Disordered" evidence="8">
    <location>
        <begin position="125"/>
        <end position="166"/>
    </location>
</feature>
<comment type="similarity">
    <text evidence="2 7">Belongs to the C1D family.</text>
</comment>
<dbReference type="GO" id="GO:0003677">
    <property type="term" value="F:DNA binding"/>
    <property type="evidence" value="ECO:0007669"/>
    <property type="project" value="UniProtKB-KW"/>
</dbReference>
<keyword evidence="5 7" id="KW-0694">RNA-binding</keyword>
<dbReference type="PANTHER" id="PTHR15341:SF3">
    <property type="entry name" value="NUCLEAR NUCLEIC ACID-BINDING PROTEIN C1D"/>
    <property type="match status" value="1"/>
</dbReference>
<evidence type="ECO:0000256" key="1">
    <source>
        <dbReference type="ARBA" id="ARBA00004123"/>
    </source>
</evidence>
<comment type="function">
    <text evidence="7">Plays a role in the recruitment of the exosome to pre-rRNA to mediate the 3'-5' end processing of the 5.8S rRNA.</text>
</comment>
<dbReference type="PANTHER" id="PTHR15341">
    <property type="entry name" value="SUN-COR STEROID HORMONE RECEPTOR CO-REPRESSOR"/>
    <property type="match status" value="1"/>
</dbReference>
<proteinExistence type="inferred from homology"/>
<evidence type="ECO:0000256" key="2">
    <source>
        <dbReference type="ARBA" id="ARBA00009154"/>
    </source>
</evidence>